<sequence>MSMFNGMTQGLCYLHVCLYNQKTTEDQTLEKPQHQVGPADTLPSWSANRLSIIMKADGFRSPDPRPNINKSLGSTSTEPKHTNRCLIFAFLSASISVFNEMTQHWGKLAKVWKFGWKLRRPHSGLGNPDIVKAIQLKRTRGFGGGGEG</sequence>
<proteinExistence type="predicted"/>
<name>A0AAV4EBH9_9GAST</name>
<organism evidence="1 2">
    <name type="scientific">Elysia marginata</name>
    <dbReference type="NCBI Taxonomy" id="1093978"/>
    <lineage>
        <taxon>Eukaryota</taxon>
        <taxon>Metazoa</taxon>
        <taxon>Spiralia</taxon>
        <taxon>Lophotrochozoa</taxon>
        <taxon>Mollusca</taxon>
        <taxon>Gastropoda</taxon>
        <taxon>Heterobranchia</taxon>
        <taxon>Euthyneura</taxon>
        <taxon>Panpulmonata</taxon>
        <taxon>Sacoglossa</taxon>
        <taxon>Placobranchoidea</taxon>
        <taxon>Plakobranchidae</taxon>
        <taxon>Elysia</taxon>
    </lineage>
</organism>
<protein>
    <submittedName>
        <fullName evidence="1">Uncharacterized protein</fullName>
    </submittedName>
</protein>
<keyword evidence="2" id="KW-1185">Reference proteome</keyword>
<evidence type="ECO:0000313" key="2">
    <source>
        <dbReference type="Proteomes" id="UP000762676"/>
    </source>
</evidence>
<reference evidence="1 2" key="1">
    <citation type="journal article" date="2021" name="Elife">
        <title>Chloroplast acquisition without the gene transfer in kleptoplastic sea slugs, Plakobranchus ocellatus.</title>
        <authorList>
            <person name="Maeda T."/>
            <person name="Takahashi S."/>
            <person name="Yoshida T."/>
            <person name="Shimamura S."/>
            <person name="Takaki Y."/>
            <person name="Nagai Y."/>
            <person name="Toyoda A."/>
            <person name="Suzuki Y."/>
            <person name="Arimoto A."/>
            <person name="Ishii H."/>
            <person name="Satoh N."/>
            <person name="Nishiyama T."/>
            <person name="Hasebe M."/>
            <person name="Maruyama T."/>
            <person name="Minagawa J."/>
            <person name="Obokata J."/>
            <person name="Shigenobu S."/>
        </authorList>
    </citation>
    <scope>NUCLEOTIDE SEQUENCE [LARGE SCALE GENOMIC DNA]</scope>
</reference>
<accession>A0AAV4EBH9</accession>
<comment type="caution">
    <text evidence="1">The sequence shown here is derived from an EMBL/GenBank/DDBJ whole genome shotgun (WGS) entry which is preliminary data.</text>
</comment>
<dbReference type="AlphaFoldDB" id="A0AAV4EBH9"/>
<gene>
    <name evidence="1" type="ORF">ElyMa_001766500</name>
</gene>
<dbReference type="EMBL" id="BMAT01003598">
    <property type="protein sequence ID" value="GFR58343.1"/>
    <property type="molecule type" value="Genomic_DNA"/>
</dbReference>
<dbReference type="Proteomes" id="UP000762676">
    <property type="component" value="Unassembled WGS sequence"/>
</dbReference>
<evidence type="ECO:0000313" key="1">
    <source>
        <dbReference type="EMBL" id="GFR58343.1"/>
    </source>
</evidence>